<organism evidence="2 3">
    <name type="scientific">Methylococcus capsulatus</name>
    <dbReference type="NCBI Taxonomy" id="414"/>
    <lineage>
        <taxon>Bacteria</taxon>
        <taxon>Pseudomonadati</taxon>
        <taxon>Pseudomonadota</taxon>
        <taxon>Gammaproteobacteria</taxon>
        <taxon>Methylococcales</taxon>
        <taxon>Methylococcaceae</taxon>
        <taxon>Methylococcus</taxon>
    </lineage>
</organism>
<proteinExistence type="predicted"/>
<keyword evidence="3" id="KW-1185">Reference proteome</keyword>
<feature type="compositionally biased region" description="Polar residues" evidence="1">
    <location>
        <begin position="391"/>
        <end position="402"/>
    </location>
</feature>
<feature type="region of interest" description="Disordered" evidence="1">
    <location>
        <begin position="384"/>
        <end position="417"/>
    </location>
</feature>
<sequence length="417" mass="44903">MLKTIDLLLGISVVMLIASMAVTVLTQLITDVANTRGKHLARGLGDLLRQIDPSLSREMAEQVSRALLTHPMISHVGQRLGATIHREEFTKLLLDIASGQTPRDDRNRLSDSARQILTKMLEKNGIEDPAATLENVRACALQLELSHPELATNVRHSKALLQEANSRLVAKINGWFDQTIDRVSERFTATTRLITVACSTVIVVAVQLDTIDIINRLTVDEGLRNTLVQKAFELDQRPHDAAGPEKASAVSRSKIPSPPSGSAPLHTKGPDGTTAVPDRPEAPKGKPAAALSALAGVAAVPSPVPIPLSNGGWVDVRTDLEHLQDLGLINVLGSSKGWLERWGEVNPIGMILSVFLLSLGAPFWYAALQNLLKLRGVLAVKDDEQRRERQSPQASADQSAGNTPAVPPLTGERGILG</sequence>
<dbReference type="EMBL" id="CP104311">
    <property type="protein sequence ID" value="WWF01202.1"/>
    <property type="molecule type" value="Genomic_DNA"/>
</dbReference>
<protein>
    <submittedName>
        <fullName evidence="2">Uncharacterized protein</fullName>
    </submittedName>
</protein>
<evidence type="ECO:0000313" key="3">
    <source>
        <dbReference type="Proteomes" id="UP001359308"/>
    </source>
</evidence>
<feature type="region of interest" description="Disordered" evidence="1">
    <location>
        <begin position="235"/>
        <end position="287"/>
    </location>
</feature>
<dbReference type="Proteomes" id="UP001359308">
    <property type="component" value="Chromosome"/>
</dbReference>
<reference evidence="2 3" key="1">
    <citation type="submission" date="2022-09" db="EMBL/GenBank/DDBJ databases">
        <authorList>
            <person name="Giprobiosintez L."/>
        </authorList>
    </citation>
    <scope>NUCLEOTIDE SEQUENCE [LARGE SCALE GENOMIC DNA]</scope>
    <source>
        <strain evidence="3">VKPM-B-12549 (GBS-15)</strain>
    </source>
</reference>
<evidence type="ECO:0000313" key="2">
    <source>
        <dbReference type="EMBL" id="WWF01202.1"/>
    </source>
</evidence>
<evidence type="ECO:0000256" key="1">
    <source>
        <dbReference type="SAM" id="MobiDB-lite"/>
    </source>
</evidence>
<name>A0ABZ2F4J8_METCP</name>
<gene>
    <name evidence="2" type="ORF">N4J17_12095</name>
</gene>
<accession>A0ABZ2F4J8</accession>
<dbReference type="RefSeq" id="WP_198321454.1">
    <property type="nucleotide sequence ID" value="NZ_CP104311.1"/>
</dbReference>